<evidence type="ECO:0000259" key="2">
    <source>
        <dbReference type="PROSITE" id="PS50943"/>
    </source>
</evidence>
<dbReference type="CDD" id="cd00093">
    <property type="entry name" value="HTH_XRE"/>
    <property type="match status" value="1"/>
</dbReference>
<dbReference type="InterPro" id="IPR010982">
    <property type="entry name" value="Lambda_DNA-bd_dom_sf"/>
</dbReference>
<dbReference type="InterPro" id="IPR001387">
    <property type="entry name" value="Cro/C1-type_HTH"/>
</dbReference>
<evidence type="ECO:0000313" key="3">
    <source>
        <dbReference type="EMBL" id="SLN33835.1"/>
    </source>
</evidence>
<evidence type="ECO:0000313" key="4">
    <source>
        <dbReference type="Proteomes" id="UP000193200"/>
    </source>
</evidence>
<dbReference type="InParanoid" id="A0A1Y5SAS7"/>
<organism evidence="3 4">
    <name type="scientific">Oceanibacterium hippocampi</name>
    <dbReference type="NCBI Taxonomy" id="745714"/>
    <lineage>
        <taxon>Bacteria</taxon>
        <taxon>Pseudomonadati</taxon>
        <taxon>Pseudomonadota</taxon>
        <taxon>Alphaproteobacteria</taxon>
        <taxon>Sneathiellales</taxon>
        <taxon>Sneathiellaceae</taxon>
        <taxon>Oceanibacterium</taxon>
    </lineage>
</organism>
<dbReference type="GO" id="GO:0003677">
    <property type="term" value="F:DNA binding"/>
    <property type="evidence" value="ECO:0007669"/>
    <property type="project" value="InterPro"/>
</dbReference>
<dbReference type="Proteomes" id="UP000193200">
    <property type="component" value="Unassembled WGS sequence"/>
</dbReference>
<feature type="domain" description="HTH cro/C1-type" evidence="2">
    <location>
        <begin position="59"/>
        <end position="119"/>
    </location>
</feature>
<dbReference type="EMBL" id="FWFR01000001">
    <property type="protein sequence ID" value="SLN33835.1"/>
    <property type="molecule type" value="Genomic_DNA"/>
</dbReference>
<evidence type="ECO:0000256" key="1">
    <source>
        <dbReference type="SAM" id="MobiDB-lite"/>
    </source>
</evidence>
<dbReference type="OrthoDB" id="4966777at2"/>
<keyword evidence="4" id="KW-1185">Reference proteome</keyword>
<dbReference type="SMART" id="SM00530">
    <property type="entry name" value="HTH_XRE"/>
    <property type="match status" value="1"/>
</dbReference>
<proteinExistence type="predicted"/>
<dbReference type="Pfam" id="PF01381">
    <property type="entry name" value="HTH_3"/>
    <property type="match status" value="1"/>
</dbReference>
<protein>
    <submittedName>
        <fullName evidence="3">Helix-turn-helix protein</fullName>
    </submittedName>
</protein>
<feature type="region of interest" description="Disordered" evidence="1">
    <location>
        <begin position="157"/>
        <end position="181"/>
    </location>
</feature>
<gene>
    <name evidence="3" type="ORF">OCH7691_01301</name>
</gene>
<accession>A0A1Y5SAS7</accession>
<feature type="compositionally biased region" description="Basic residues" evidence="1">
    <location>
        <begin position="157"/>
        <end position="172"/>
    </location>
</feature>
<sequence length="181" mass="19131">MTTRKVATILKIRPDKSTTGRKQGSRPLAEIRDEMLATDPELRTAWNEQALKAQIVGCLVGLRRSANLSQKELAERAGWSPAYVSRLESIPVEANKQAVPTLATLLSYAAACGCELGLLFGTAEGGKLQVATAAGLGENEGFAEALAALEGGRPVKGKAVRPRKAPVGRKPARGATDVTVR</sequence>
<dbReference type="RefSeq" id="WP_085882530.1">
    <property type="nucleotide sequence ID" value="NZ_FWFR01000001.1"/>
</dbReference>
<name>A0A1Y5SAS7_9PROT</name>
<dbReference type="Gene3D" id="1.10.260.40">
    <property type="entry name" value="lambda repressor-like DNA-binding domains"/>
    <property type="match status" value="1"/>
</dbReference>
<dbReference type="PROSITE" id="PS50943">
    <property type="entry name" value="HTH_CROC1"/>
    <property type="match status" value="1"/>
</dbReference>
<dbReference type="AlphaFoldDB" id="A0A1Y5SAS7"/>
<dbReference type="SUPFAM" id="SSF47413">
    <property type="entry name" value="lambda repressor-like DNA-binding domains"/>
    <property type="match status" value="1"/>
</dbReference>
<reference evidence="3 4" key="1">
    <citation type="submission" date="2017-03" db="EMBL/GenBank/DDBJ databases">
        <authorList>
            <person name="Afonso C.L."/>
            <person name="Miller P.J."/>
            <person name="Scott M.A."/>
            <person name="Spackman E."/>
            <person name="Goraichik I."/>
            <person name="Dimitrov K.M."/>
            <person name="Suarez D.L."/>
            <person name="Swayne D.E."/>
        </authorList>
    </citation>
    <scope>NUCLEOTIDE SEQUENCE [LARGE SCALE GENOMIC DNA]</scope>
    <source>
        <strain evidence="3 4">CECT 7691</strain>
    </source>
</reference>